<dbReference type="RefSeq" id="WP_094473578.1">
    <property type="nucleotide sequence ID" value="NZ_NOXT01000106.1"/>
</dbReference>
<name>A0A255YJC3_9SPHN</name>
<evidence type="ECO:0000313" key="3">
    <source>
        <dbReference type="Proteomes" id="UP000216991"/>
    </source>
</evidence>
<reference evidence="2 3" key="1">
    <citation type="submission" date="2017-07" db="EMBL/GenBank/DDBJ databases">
        <title>Sandarakinorhabdus cyanobacteriorum sp. nov., a novel bacterium isolated from cyanobacterial aggregates in a eutrophic lake.</title>
        <authorList>
            <person name="Cai H."/>
        </authorList>
    </citation>
    <scope>NUCLEOTIDE SEQUENCE [LARGE SCALE GENOMIC DNA]</scope>
    <source>
        <strain evidence="2 3">TH057</strain>
    </source>
</reference>
<dbReference type="EMBL" id="NOXT01000106">
    <property type="protein sequence ID" value="OYQ29281.1"/>
    <property type="molecule type" value="Genomic_DNA"/>
</dbReference>
<dbReference type="OrthoDB" id="338827at2"/>
<proteinExistence type="predicted"/>
<accession>A0A255YJC3</accession>
<dbReference type="NCBIfam" id="TIGR03806">
    <property type="entry name" value="chp_HNE_0200"/>
    <property type="match status" value="1"/>
</dbReference>
<dbReference type="InterPro" id="IPR022269">
    <property type="entry name" value="SO_2930-like_C"/>
</dbReference>
<dbReference type="Proteomes" id="UP000216991">
    <property type="component" value="Unassembled WGS sequence"/>
</dbReference>
<feature type="signal peptide" evidence="1">
    <location>
        <begin position="1"/>
        <end position="21"/>
    </location>
</feature>
<evidence type="ECO:0008006" key="4">
    <source>
        <dbReference type="Google" id="ProtNLM"/>
    </source>
</evidence>
<comment type="caution">
    <text evidence="2">The sequence shown here is derived from an EMBL/GenBank/DDBJ whole genome shotgun (WGS) entry which is preliminary data.</text>
</comment>
<protein>
    <recommendedName>
        <fullName evidence="4">Cytochrome c domain-containing protein</fullName>
    </recommendedName>
</protein>
<evidence type="ECO:0000256" key="1">
    <source>
        <dbReference type="SAM" id="SignalP"/>
    </source>
</evidence>
<organism evidence="2 3">
    <name type="scientific">Sandarakinorhabdus cyanobacteriorum</name>
    <dbReference type="NCBI Taxonomy" id="1981098"/>
    <lineage>
        <taxon>Bacteria</taxon>
        <taxon>Pseudomonadati</taxon>
        <taxon>Pseudomonadota</taxon>
        <taxon>Alphaproteobacteria</taxon>
        <taxon>Sphingomonadales</taxon>
        <taxon>Sphingosinicellaceae</taxon>
        <taxon>Sandarakinorhabdus</taxon>
    </lineage>
</organism>
<keyword evidence="1" id="KW-0732">Signal</keyword>
<dbReference type="AlphaFoldDB" id="A0A255YJC3"/>
<feature type="chain" id="PRO_5012061361" description="Cytochrome c domain-containing protein" evidence="1">
    <location>
        <begin position="22"/>
        <end position="348"/>
    </location>
</feature>
<keyword evidence="3" id="KW-1185">Reference proteome</keyword>
<evidence type="ECO:0000313" key="2">
    <source>
        <dbReference type="EMBL" id="OYQ29281.1"/>
    </source>
</evidence>
<sequence>MKRPLAALLLLGAAPAPHVNADLLRTTDAPRLADYGLFDAAGRPAPGVQRYTLNTPLFSDGAEKTRYVWLPPGTRADYRASGPLAFPVGTVLVKRFAFPADARAPGTNLTPIETRLLIHRPAGWVALSYVEEGGEAVLKRAGKRVAVSTTDAAGRPLTIDYAVPNQNQCKTCHQSGEAITPIGPTAANLNDGRQLLQWQASGRLAGLPAAGIPRLARWDDAAASLDARARAYLAVNCGHCHNRAGFASNSGLWLDPDEREPAHIGINKRPVAAGRGSGGLEFSIMPGQPDRSILLHRMLSSEPGVMMPQFGRSLIHAEGVALIRKWIAAMPADPAPAAPATAAAPSGR</sequence>
<gene>
    <name evidence="2" type="ORF">CHU93_08055</name>
</gene>